<evidence type="ECO:0000313" key="2">
    <source>
        <dbReference type="Proteomes" id="UP000683925"/>
    </source>
</evidence>
<protein>
    <submittedName>
        <fullName evidence="1">Uncharacterized protein</fullName>
    </submittedName>
</protein>
<reference evidence="1" key="1">
    <citation type="submission" date="2021-01" db="EMBL/GenBank/DDBJ databases">
        <authorList>
            <consortium name="Genoscope - CEA"/>
            <person name="William W."/>
        </authorList>
    </citation>
    <scope>NUCLEOTIDE SEQUENCE</scope>
</reference>
<dbReference type="AlphaFoldDB" id="A0A8S1RYI4"/>
<evidence type="ECO:0000313" key="1">
    <source>
        <dbReference type="EMBL" id="CAD8132497.1"/>
    </source>
</evidence>
<name>A0A8S1RYI4_PAROT</name>
<comment type="caution">
    <text evidence="1">The sequence shown here is derived from an EMBL/GenBank/DDBJ whole genome shotgun (WGS) entry which is preliminary data.</text>
</comment>
<sequence length="212" mass="25036">MLAKSNCNLLTEQIFIIQILMMSLNEHSRELSLSSPKFNMKQVVKSLNKRNQILMNQEGMMRRRAKTSINEKNARQALVQGKKVSIDNGNNIKIQEIEKKGDEKNSRNWKKRKFDLIRVYHVKNKKVVKIISQLKIGIKYYHKKEYYFESSQIRLIMKHSHLLKAVLCITQYNFEIQDYLLVQNQINGLSRKYFETSKLILNIFGLTILLKS</sequence>
<accession>A0A8S1RYI4</accession>
<keyword evidence="2" id="KW-1185">Reference proteome</keyword>
<gene>
    <name evidence="1" type="ORF">POCTA_138.1.T0030466</name>
</gene>
<dbReference type="EMBL" id="CAJJDP010000001">
    <property type="protein sequence ID" value="CAD8132497.1"/>
    <property type="molecule type" value="Genomic_DNA"/>
</dbReference>
<proteinExistence type="predicted"/>
<organism evidence="1 2">
    <name type="scientific">Paramecium octaurelia</name>
    <dbReference type="NCBI Taxonomy" id="43137"/>
    <lineage>
        <taxon>Eukaryota</taxon>
        <taxon>Sar</taxon>
        <taxon>Alveolata</taxon>
        <taxon>Ciliophora</taxon>
        <taxon>Intramacronucleata</taxon>
        <taxon>Oligohymenophorea</taxon>
        <taxon>Peniculida</taxon>
        <taxon>Parameciidae</taxon>
        <taxon>Paramecium</taxon>
    </lineage>
</organism>
<dbReference type="Proteomes" id="UP000683925">
    <property type="component" value="Unassembled WGS sequence"/>
</dbReference>